<evidence type="ECO:0000313" key="3">
    <source>
        <dbReference type="EMBL" id="URN15357.1"/>
    </source>
</evidence>
<gene>
    <name evidence="3" type="ORF">MW084_04695</name>
</gene>
<evidence type="ECO:0000256" key="1">
    <source>
        <dbReference type="SAM" id="MobiDB-lite"/>
    </source>
</evidence>
<accession>A0ABY4T8R8</accession>
<protein>
    <recommendedName>
        <fullName evidence="5">MYXO-CTERM domain-containing protein</fullName>
    </recommendedName>
</protein>
<keyword evidence="4" id="KW-1185">Reference proteome</keyword>
<evidence type="ECO:0000256" key="2">
    <source>
        <dbReference type="SAM" id="Phobius"/>
    </source>
</evidence>
<feature type="transmembrane region" description="Helical" evidence="2">
    <location>
        <begin position="35"/>
        <end position="58"/>
    </location>
</feature>
<proteinExistence type="predicted"/>
<name>A0ABY4T8R8_9ACTN</name>
<dbReference type="RefSeq" id="WP_010470802.1">
    <property type="nucleotide sequence ID" value="NZ_CP095474.1"/>
</dbReference>
<sequence length="87" mass="8954">MLRHEFHPGRLVAGVTGLGVAAVYGGDAAGSWQVPWYAGLPLLACGLVLAAVASRIGYRVRRRRAERTTEPEGTSAPSGTNGGHAAG</sequence>
<organism evidence="3 4">
    <name type="scientific">Streptomyces sudanensis</name>
    <dbReference type="NCBI Taxonomy" id="436397"/>
    <lineage>
        <taxon>Bacteria</taxon>
        <taxon>Bacillati</taxon>
        <taxon>Actinomycetota</taxon>
        <taxon>Actinomycetes</taxon>
        <taxon>Kitasatosporales</taxon>
        <taxon>Streptomycetaceae</taxon>
        <taxon>Streptomyces</taxon>
    </lineage>
</organism>
<evidence type="ECO:0008006" key="5">
    <source>
        <dbReference type="Google" id="ProtNLM"/>
    </source>
</evidence>
<keyword evidence="2" id="KW-0472">Membrane</keyword>
<keyword evidence="2" id="KW-0812">Transmembrane</keyword>
<dbReference type="Proteomes" id="UP001056383">
    <property type="component" value="Chromosome"/>
</dbReference>
<feature type="region of interest" description="Disordered" evidence="1">
    <location>
        <begin position="61"/>
        <end position="87"/>
    </location>
</feature>
<reference evidence="3" key="1">
    <citation type="submission" date="2022-04" db="EMBL/GenBank/DDBJ databases">
        <title>Systematic whole-genome sequencing reveals an unexpected diversity among actinomycetoma pathogens and provides insights into their antibacterial susceptibilities.</title>
        <authorList>
            <person name="Watson A.K."/>
            <person name="Kepplinger B."/>
            <person name="Bakhiet S.M."/>
            <person name="Mhmoud N.A."/>
            <person name="Chapman J."/>
            <person name="Allenby N."/>
            <person name="Mickiewicz K."/>
            <person name="Goodfellow M."/>
            <person name="Fahal A.H."/>
            <person name="Errington J."/>
        </authorList>
    </citation>
    <scope>NUCLEOTIDE SEQUENCE</scope>
    <source>
        <strain evidence="3">SD 504</strain>
    </source>
</reference>
<dbReference type="EMBL" id="CP095474">
    <property type="protein sequence ID" value="URN15357.1"/>
    <property type="molecule type" value="Genomic_DNA"/>
</dbReference>
<evidence type="ECO:0000313" key="4">
    <source>
        <dbReference type="Proteomes" id="UP001056383"/>
    </source>
</evidence>
<keyword evidence="2" id="KW-1133">Transmembrane helix</keyword>